<reference evidence="2 3" key="1">
    <citation type="submission" date="2019-04" db="EMBL/GenBank/DDBJ databases">
        <title>Friends and foes A comparative genomics study of 23 Aspergillus species from section Flavi.</title>
        <authorList>
            <consortium name="DOE Joint Genome Institute"/>
            <person name="Kjaerbolling I."/>
            <person name="Vesth T."/>
            <person name="Frisvad J.C."/>
            <person name="Nybo J.L."/>
            <person name="Theobald S."/>
            <person name="Kildgaard S."/>
            <person name="Isbrandt T."/>
            <person name="Kuo A."/>
            <person name="Sato A."/>
            <person name="Lyhne E.K."/>
            <person name="Kogle M.E."/>
            <person name="Wiebenga A."/>
            <person name="Kun R.S."/>
            <person name="Lubbers R.J."/>
            <person name="Makela M.R."/>
            <person name="Barry K."/>
            <person name="Chovatia M."/>
            <person name="Clum A."/>
            <person name="Daum C."/>
            <person name="Haridas S."/>
            <person name="He G."/>
            <person name="LaButti K."/>
            <person name="Lipzen A."/>
            <person name="Mondo S."/>
            <person name="Riley R."/>
            <person name="Salamov A."/>
            <person name="Simmons B.A."/>
            <person name="Magnuson J.K."/>
            <person name="Henrissat B."/>
            <person name="Mortensen U.H."/>
            <person name="Larsen T.O."/>
            <person name="Devries R.P."/>
            <person name="Grigoriev I.V."/>
            <person name="Machida M."/>
            <person name="Baker S.E."/>
            <person name="Andersen M.R."/>
        </authorList>
    </citation>
    <scope>NUCLEOTIDE SEQUENCE [LARGE SCALE GENOMIC DNA]</scope>
    <source>
        <strain evidence="2 3">CBS 151.66</strain>
    </source>
</reference>
<gene>
    <name evidence="2" type="ORF">BDV29DRAFT_77884</name>
</gene>
<organism evidence="2 3">
    <name type="scientific">Aspergillus leporis</name>
    <dbReference type="NCBI Taxonomy" id="41062"/>
    <lineage>
        <taxon>Eukaryota</taxon>
        <taxon>Fungi</taxon>
        <taxon>Dikarya</taxon>
        <taxon>Ascomycota</taxon>
        <taxon>Pezizomycotina</taxon>
        <taxon>Eurotiomycetes</taxon>
        <taxon>Eurotiomycetidae</taxon>
        <taxon>Eurotiales</taxon>
        <taxon>Aspergillaceae</taxon>
        <taxon>Aspergillus</taxon>
        <taxon>Aspergillus subgen. Circumdati</taxon>
    </lineage>
</organism>
<evidence type="ECO:0000313" key="3">
    <source>
        <dbReference type="Proteomes" id="UP000326565"/>
    </source>
</evidence>
<accession>A0A5N5XB78</accession>
<name>A0A5N5XB78_9EURO</name>
<keyword evidence="3" id="KW-1185">Reference proteome</keyword>
<feature type="region of interest" description="Disordered" evidence="1">
    <location>
        <begin position="25"/>
        <end position="52"/>
    </location>
</feature>
<dbReference type="Proteomes" id="UP000326565">
    <property type="component" value="Unassembled WGS sequence"/>
</dbReference>
<sequence length="120" mass="12687">MLGVVCHRSSLTKLLGLFGGVVPSSTSTPAAGAAASTSPDGSSLPALPKKKDRTVHVTNMRAEVVRMGHSVPCNACGTRVNCCKDINKCEHFILFDCGDLHPRAATVEHENQENEEEATA</sequence>
<dbReference type="EMBL" id="ML732176">
    <property type="protein sequence ID" value="KAB8076794.1"/>
    <property type="molecule type" value="Genomic_DNA"/>
</dbReference>
<evidence type="ECO:0000256" key="1">
    <source>
        <dbReference type="SAM" id="MobiDB-lite"/>
    </source>
</evidence>
<dbReference type="OrthoDB" id="4509242at2759"/>
<protein>
    <submittedName>
        <fullName evidence="2">Uncharacterized protein</fullName>
    </submittedName>
</protein>
<feature type="compositionally biased region" description="Low complexity" evidence="1">
    <location>
        <begin position="25"/>
        <end position="43"/>
    </location>
</feature>
<evidence type="ECO:0000313" key="2">
    <source>
        <dbReference type="EMBL" id="KAB8076794.1"/>
    </source>
</evidence>
<dbReference type="AlphaFoldDB" id="A0A5N5XB78"/>
<proteinExistence type="predicted"/>